<dbReference type="Proteomes" id="UP000095185">
    <property type="component" value="Chromosome"/>
</dbReference>
<protein>
    <recommendedName>
        <fullName evidence="3">DUF2278 domain-containing protein</fullName>
    </recommendedName>
</protein>
<organism evidence="1 2">
    <name type="scientific">Chlorobaculum limnaeum</name>
    <dbReference type="NCBI Taxonomy" id="274537"/>
    <lineage>
        <taxon>Bacteria</taxon>
        <taxon>Pseudomonadati</taxon>
        <taxon>Chlorobiota</taxon>
        <taxon>Chlorobiia</taxon>
        <taxon>Chlorobiales</taxon>
        <taxon>Chlorobiaceae</taxon>
        <taxon>Chlorobaculum</taxon>
    </lineage>
</organism>
<accession>A0A1D8D6M8</accession>
<dbReference type="RefSeq" id="WP_069810656.1">
    <property type="nucleotide sequence ID" value="NZ_CP017305.1"/>
</dbReference>
<dbReference type="KEGG" id="clz:BIU88_10170"/>
<dbReference type="AlphaFoldDB" id="A0A1D8D6M8"/>
<evidence type="ECO:0008006" key="3">
    <source>
        <dbReference type="Google" id="ProtNLM"/>
    </source>
</evidence>
<evidence type="ECO:0000313" key="2">
    <source>
        <dbReference type="Proteomes" id="UP000095185"/>
    </source>
</evidence>
<dbReference type="OrthoDB" id="291334at2"/>
<dbReference type="InterPro" id="IPR019268">
    <property type="entry name" value="DUF2278"/>
</dbReference>
<dbReference type="STRING" id="274537.BIU88_10170"/>
<keyword evidence="2" id="KW-1185">Reference proteome</keyword>
<dbReference type="Pfam" id="PF10042">
    <property type="entry name" value="DUF2278"/>
    <property type="match status" value="1"/>
</dbReference>
<dbReference type="EMBL" id="CP017305">
    <property type="protein sequence ID" value="AOS84464.1"/>
    <property type="molecule type" value="Genomic_DNA"/>
</dbReference>
<gene>
    <name evidence="1" type="ORF">BIU88_10170</name>
</gene>
<sequence>MPLFDGYGVLVGKLSRYACDKRQDESHYYHCNLFVRTPKGVYPCAVDLDSKHRRDGLQWKVVELDTEEVGEVTSFRDGWHELAMLEGSGSLDYYRTPALRPSAECVRAGKELEAVEGCWKYGTGHDAFRDLEPLLKSNRRIFVFGEPFRNGKGVHNIHQNQGDPPDSRWAAENGPWQDGAVMVERHDGSVAAFLCKFSTQRFCVAEAQT</sequence>
<evidence type="ECO:0000313" key="1">
    <source>
        <dbReference type="EMBL" id="AOS84464.1"/>
    </source>
</evidence>
<proteinExistence type="predicted"/>
<name>A0A1D8D6M8_CHLLM</name>
<reference evidence="1" key="1">
    <citation type="submission" date="2016-09" db="EMBL/GenBank/DDBJ databases">
        <title>Genome sequence of Chlorobaculum limnaeum.</title>
        <authorList>
            <person name="Liu Z."/>
            <person name="Tank M."/>
            <person name="Bryant D.A."/>
        </authorList>
    </citation>
    <scope>NUCLEOTIDE SEQUENCE [LARGE SCALE GENOMIC DNA]</scope>
    <source>
        <strain evidence="1">DSM 1677</strain>
    </source>
</reference>